<dbReference type="GO" id="GO:0044780">
    <property type="term" value="P:bacterial-type flagellum assembly"/>
    <property type="evidence" value="ECO:0007669"/>
    <property type="project" value="InterPro"/>
</dbReference>
<evidence type="ECO:0000256" key="3">
    <source>
        <dbReference type="ARBA" id="ARBA00022490"/>
    </source>
</evidence>
<dbReference type="Pfam" id="PF02561">
    <property type="entry name" value="FliS"/>
    <property type="match status" value="1"/>
</dbReference>
<name>A0A656Z8E3_9PROT</name>
<accession>A0A656Z8E3</accession>
<dbReference type="OrthoDB" id="9792010at2"/>
<dbReference type="GO" id="GO:0071973">
    <property type="term" value="P:bacterial-type flagellum-dependent cell motility"/>
    <property type="evidence" value="ECO:0007669"/>
    <property type="project" value="TreeGrafter"/>
</dbReference>
<keyword evidence="7" id="KW-0969">Cilium</keyword>
<keyword evidence="7" id="KW-0282">Flagellum</keyword>
<keyword evidence="7" id="KW-0966">Cell projection</keyword>
<evidence type="ECO:0000256" key="2">
    <source>
        <dbReference type="ARBA" id="ARBA00008787"/>
    </source>
</evidence>
<protein>
    <recommendedName>
        <fullName evidence="6">Flagellar secretion chaperone FliS</fullName>
    </recommendedName>
</protein>
<reference evidence="7 8" key="1">
    <citation type="journal article" date="2016" name="ISME J.">
        <title>Integrated multi-omics analyses reveal the biochemical mechanisms and phylogenetic relevance of anaerobic androgen biodegradation in the environment.</title>
        <authorList>
            <person name="Yang F.C."/>
            <person name="Chen Y.L."/>
            <person name="Tang S.L."/>
            <person name="Yu C.P."/>
            <person name="Wang P.H."/>
            <person name="Ismail W."/>
            <person name="Wang C.H."/>
            <person name="Ding J.Y."/>
            <person name="Yang C.Y."/>
            <person name="Yang C.Y."/>
            <person name="Chiang Y.R."/>
        </authorList>
    </citation>
    <scope>NUCLEOTIDE SEQUENCE [LARGE SCALE GENOMIC DNA]</scope>
    <source>
        <strain evidence="7 8">DSM 13999</strain>
    </source>
</reference>
<dbReference type="NCBIfam" id="TIGR00208">
    <property type="entry name" value="fliS"/>
    <property type="match status" value="1"/>
</dbReference>
<comment type="similarity">
    <text evidence="2 6">Belongs to the FliS family.</text>
</comment>
<dbReference type="RefSeq" id="WP_067169968.1">
    <property type="nucleotide sequence ID" value="NZ_LFZK01000001.1"/>
</dbReference>
<dbReference type="PANTHER" id="PTHR34773">
    <property type="entry name" value="FLAGELLAR SECRETION CHAPERONE FLIS"/>
    <property type="match status" value="1"/>
</dbReference>
<dbReference type="InterPro" id="IPR003713">
    <property type="entry name" value="FliS"/>
</dbReference>
<dbReference type="GO" id="GO:0005829">
    <property type="term" value="C:cytosol"/>
    <property type="evidence" value="ECO:0007669"/>
    <property type="project" value="UniProtKB-SubCell"/>
</dbReference>
<proteinExistence type="inferred from homology"/>
<comment type="subcellular location">
    <subcellularLocation>
        <location evidence="1 6">Cytoplasm</location>
        <location evidence="1 6">Cytosol</location>
    </subcellularLocation>
</comment>
<comment type="caution">
    <text evidence="7">The sequence shown here is derived from an EMBL/GenBank/DDBJ whole genome shotgun (WGS) entry which is preliminary data.</text>
</comment>
<dbReference type="AlphaFoldDB" id="A0A656Z8E3"/>
<evidence type="ECO:0000256" key="4">
    <source>
        <dbReference type="ARBA" id="ARBA00022795"/>
    </source>
</evidence>
<evidence type="ECO:0000256" key="1">
    <source>
        <dbReference type="ARBA" id="ARBA00004514"/>
    </source>
</evidence>
<dbReference type="EMBL" id="LFZK01000001">
    <property type="protein sequence ID" value="KYC29293.1"/>
    <property type="molecule type" value="Genomic_DNA"/>
</dbReference>
<evidence type="ECO:0000313" key="7">
    <source>
        <dbReference type="EMBL" id="KYC29293.1"/>
    </source>
</evidence>
<evidence type="ECO:0000256" key="5">
    <source>
        <dbReference type="ARBA" id="ARBA00023186"/>
    </source>
</evidence>
<dbReference type="InterPro" id="IPR036584">
    <property type="entry name" value="FliS_sf"/>
</dbReference>
<dbReference type="SUPFAM" id="SSF101116">
    <property type="entry name" value="Flagellar export chaperone FliS"/>
    <property type="match status" value="1"/>
</dbReference>
<keyword evidence="5" id="KW-0143">Chaperone</keyword>
<evidence type="ECO:0000256" key="6">
    <source>
        <dbReference type="PIRNR" id="PIRNR039090"/>
    </source>
</evidence>
<dbReference type="Proteomes" id="UP000243416">
    <property type="component" value="Unassembled WGS sequence"/>
</dbReference>
<keyword evidence="8" id="KW-1185">Reference proteome</keyword>
<evidence type="ECO:0000313" key="8">
    <source>
        <dbReference type="Proteomes" id="UP000243416"/>
    </source>
</evidence>
<organism evidence="7 8">
    <name type="scientific">Sterolibacterium denitrificans</name>
    <dbReference type="NCBI Taxonomy" id="157592"/>
    <lineage>
        <taxon>Bacteria</taxon>
        <taxon>Pseudomonadati</taxon>
        <taxon>Pseudomonadota</taxon>
        <taxon>Betaproteobacteria</taxon>
        <taxon>Nitrosomonadales</taxon>
        <taxon>Sterolibacteriaceae</taxon>
        <taxon>Sterolibacterium</taxon>
    </lineage>
</organism>
<keyword evidence="4 6" id="KW-1005">Bacterial flagellum biogenesis</keyword>
<dbReference type="PIRSF" id="PIRSF039090">
    <property type="entry name" value="Flis"/>
    <property type="match status" value="1"/>
</dbReference>
<gene>
    <name evidence="7" type="ORF">ACY05_01785</name>
</gene>
<sequence>MFTPRGNAAQAYSKVGVETGVEAASPHQLIVMLFDGALLAISNAGLQMQQQNPAGKGQSISHAIDIISNGLKASLDKDKGGELAQNLDALYDYMCNRLLQANLRNDKTALDEVSRLLADIRSAWVEIAGAPAAQSATTSASASAVA</sequence>
<keyword evidence="3 6" id="KW-0963">Cytoplasm</keyword>
<dbReference type="PANTHER" id="PTHR34773:SF1">
    <property type="entry name" value="FLAGELLAR SECRETION CHAPERONE FLIS"/>
    <property type="match status" value="1"/>
</dbReference>
<dbReference type="Gene3D" id="1.20.120.340">
    <property type="entry name" value="Flagellar protein FliS"/>
    <property type="match status" value="1"/>
</dbReference>
<dbReference type="CDD" id="cd16098">
    <property type="entry name" value="FliS"/>
    <property type="match status" value="1"/>
</dbReference>